<proteinExistence type="predicted"/>
<feature type="compositionally biased region" description="Basic and acidic residues" evidence="1">
    <location>
        <begin position="84"/>
        <end position="97"/>
    </location>
</feature>
<feature type="region of interest" description="Disordered" evidence="1">
    <location>
        <begin position="84"/>
        <end position="116"/>
    </location>
</feature>
<evidence type="ECO:0000256" key="1">
    <source>
        <dbReference type="SAM" id="MobiDB-lite"/>
    </source>
</evidence>
<protein>
    <submittedName>
        <fullName evidence="2">Uncharacterized protein</fullName>
    </submittedName>
</protein>
<gene>
    <name evidence="2" type="ORF">H8D96_04740</name>
</gene>
<sequence>MKTSNNTNNYIRQQQYGQFKLPGNGKGPYVHANGQKLDNTLEQKNVSIYVENETVFSSEKGLKSNFPKLFDSDAGTKFVTVEAKKSEKEEKSYHEYENTGNEPPANKQDSIISEWV</sequence>
<feature type="compositionally biased region" description="Polar residues" evidence="1">
    <location>
        <begin position="107"/>
        <end position="116"/>
    </location>
</feature>
<dbReference type="Proteomes" id="UP000605201">
    <property type="component" value="Unassembled WGS sequence"/>
</dbReference>
<comment type="caution">
    <text evidence="2">The sequence shown here is derived from an EMBL/GenBank/DDBJ whole genome shotgun (WGS) entry which is preliminary data.</text>
</comment>
<reference evidence="2 3" key="1">
    <citation type="submission" date="2020-08" db="EMBL/GenBank/DDBJ databases">
        <title>Bridging the membrane lipid divide: bacteria of the FCB group superphylum have the potential to synthesize archaeal ether lipids.</title>
        <authorList>
            <person name="Villanueva L."/>
            <person name="Von Meijenfeldt F.A.B."/>
            <person name="Westbye A.B."/>
            <person name="Yadav S."/>
            <person name="Hopmans E.C."/>
            <person name="Dutilh B.E."/>
            <person name="Sinninghe Damste J.S."/>
        </authorList>
    </citation>
    <scope>NUCLEOTIDE SEQUENCE [LARGE SCALE GENOMIC DNA]</scope>
    <source>
        <strain evidence="2">NIOZ-UU17</strain>
    </source>
</reference>
<evidence type="ECO:0000313" key="3">
    <source>
        <dbReference type="Proteomes" id="UP000605201"/>
    </source>
</evidence>
<organism evidence="2 3">
    <name type="scientific">Candidatus Desulfatibia vada</name>
    <dbReference type="NCBI Taxonomy" id="2841696"/>
    <lineage>
        <taxon>Bacteria</taxon>
        <taxon>Pseudomonadati</taxon>
        <taxon>Thermodesulfobacteriota</taxon>
        <taxon>Desulfobacteria</taxon>
        <taxon>Desulfobacterales</taxon>
        <taxon>Desulfobacterales incertae sedis</taxon>
        <taxon>Candidatus Desulfatibia</taxon>
    </lineage>
</organism>
<name>A0A8J6NZ30_9BACT</name>
<accession>A0A8J6NZ30</accession>
<evidence type="ECO:0000313" key="2">
    <source>
        <dbReference type="EMBL" id="MBC8431208.1"/>
    </source>
</evidence>
<dbReference type="EMBL" id="JACNIG010000122">
    <property type="protein sequence ID" value="MBC8431208.1"/>
    <property type="molecule type" value="Genomic_DNA"/>
</dbReference>
<dbReference type="AlphaFoldDB" id="A0A8J6NZ30"/>